<gene>
    <name evidence="1" type="ORF">EVAR_81646_1</name>
</gene>
<dbReference type="EMBL" id="BGZK01000266">
    <property type="protein sequence ID" value="GBP32858.1"/>
    <property type="molecule type" value="Genomic_DNA"/>
</dbReference>
<proteinExistence type="predicted"/>
<name>A0A4C1V216_EUMVA</name>
<evidence type="ECO:0000313" key="1">
    <source>
        <dbReference type="EMBL" id="GBP32858.1"/>
    </source>
</evidence>
<dbReference type="Proteomes" id="UP000299102">
    <property type="component" value="Unassembled WGS sequence"/>
</dbReference>
<organism evidence="1 2">
    <name type="scientific">Eumeta variegata</name>
    <name type="common">Bagworm moth</name>
    <name type="synonym">Eumeta japonica</name>
    <dbReference type="NCBI Taxonomy" id="151549"/>
    <lineage>
        <taxon>Eukaryota</taxon>
        <taxon>Metazoa</taxon>
        <taxon>Ecdysozoa</taxon>
        <taxon>Arthropoda</taxon>
        <taxon>Hexapoda</taxon>
        <taxon>Insecta</taxon>
        <taxon>Pterygota</taxon>
        <taxon>Neoptera</taxon>
        <taxon>Endopterygota</taxon>
        <taxon>Lepidoptera</taxon>
        <taxon>Glossata</taxon>
        <taxon>Ditrysia</taxon>
        <taxon>Tineoidea</taxon>
        <taxon>Psychidae</taxon>
        <taxon>Oiketicinae</taxon>
        <taxon>Eumeta</taxon>
    </lineage>
</organism>
<protein>
    <submittedName>
        <fullName evidence="1">Uncharacterized protein</fullName>
    </submittedName>
</protein>
<accession>A0A4C1V216</accession>
<sequence>MHCRALSQLWRDYFTYRTPGGAAVPLETSNLNKQTVLTKCYKFGPRLGAVAPPFSVRRSEPRVIQTGLVGRDELVRPVAVLKLKTGRRAELRARTGTEIENETGFKIECGMKDFFLQKKRELFGPDFGHIGNVNCSGIRIGNGTGNNRNRDLDQN</sequence>
<keyword evidence="2" id="KW-1185">Reference proteome</keyword>
<evidence type="ECO:0000313" key="2">
    <source>
        <dbReference type="Proteomes" id="UP000299102"/>
    </source>
</evidence>
<reference evidence="1 2" key="1">
    <citation type="journal article" date="2019" name="Commun. Biol.">
        <title>The bagworm genome reveals a unique fibroin gene that provides high tensile strength.</title>
        <authorList>
            <person name="Kono N."/>
            <person name="Nakamura H."/>
            <person name="Ohtoshi R."/>
            <person name="Tomita M."/>
            <person name="Numata K."/>
            <person name="Arakawa K."/>
        </authorList>
    </citation>
    <scope>NUCLEOTIDE SEQUENCE [LARGE SCALE GENOMIC DNA]</scope>
</reference>
<dbReference type="AlphaFoldDB" id="A0A4C1V216"/>
<comment type="caution">
    <text evidence="1">The sequence shown here is derived from an EMBL/GenBank/DDBJ whole genome shotgun (WGS) entry which is preliminary data.</text>
</comment>